<keyword evidence="3 7" id="KW-0732">Signal</keyword>
<dbReference type="PANTHER" id="PTHR34933">
    <property type="entry name" value="FLAGELLAR L-RING PROTEIN"/>
    <property type="match status" value="1"/>
</dbReference>
<evidence type="ECO:0000256" key="8">
    <source>
        <dbReference type="SAM" id="SignalP"/>
    </source>
</evidence>
<accession>A0A318KMG4</accession>
<keyword evidence="9" id="KW-0966">Cell projection</keyword>
<comment type="subunit">
    <text evidence="7">The basal body constitutes a major portion of the flagellar organelle and consists of four rings (L,P,S, and M) mounted on a central rod.</text>
</comment>
<dbReference type="Proteomes" id="UP000247555">
    <property type="component" value="Unassembled WGS sequence"/>
</dbReference>
<feature type="signal peptide" evidence="8">
    <location>
        <begin position="1"/>
        <end position="17"/>
    </location>
</feature>
<dbReference type="Pfam" id="PF02107">
    <property type="entry name" value="FlgH"/>
    <property type="match status" value="1"/>
</dbReference>
<organism evidence="9 10">
    <name type="scientific">Rivihabitans pingtungensis</name>
    <dbReference type="NCBI Taxonomy" id="1054498"/>
    <lineage>
        <taxon>Bacteria</taxon>
        <taxon>Pseudomonadati</taxon>
        <taxon>Pseudomonadota</taxon>
        <taxon>Betaproteobacteria</taxon>
        <taxon>Neisseriales</taxon>
        <taxon>Aquaspirillaceae</taxon>
        <taxon>Rivihabitans</taxon>
    </lineage>
</organism>
<evidence type="ECO:0000256" key="2">
    <source>
        <dbReference type="ARBA" id="ARBA00006929"/>
    </source>
</evidence>
<keyword evidence="10" id="KW-1185">Reference proteome</keyword>
<dbReference type="PRINTS" id="PR01008">
    <property type="entry name" value="FLGLRINGFLGH"/>
</dbReference>
<evidence type="ECO:0000313" key="9">
    <source>
        <dbReference type="EMBL" id="PXX78740.1"/>
    </source>
</evidence>
<keyword evidence="9" id="KW-0282">Flagellum</keyword>
<evidence type="ECO:0000256" key="4">
    <source>
        <dbReference type="ARBA" id="ARBA00023136"/>
    </source>
</evidence>
<dbReference type="GO" id="GO:0071973">
    <property type="term" value="P:bacterial-type flagellum-dependent cell motility"/>
    <property type="evidence" value="ECO:0007669"/>
    <property type="project" value="InterPro"/>
</dbReference>
<dbReference type="GO" id="GO:0009427">
    <property type="term" value="C:bacterial-type flagellum basal body, distal rod, L ring"/>
    <property type="evidence" value="ECO:0007669"/>
    <property type="project" value="InterPro"/>
</dbReference>
<evidence type="ECO:0000256" key="3">
    <source>
        <dbReference type="ARBA" id="ARBA00022729"/>
    </source>
</evidence>
<keyword evidence="9" id="KW-0969">Cilium</keyword>
<name>A0A318KMG4_9NEIS</name>
<dbReference type="GO" id="GO:0003774">
    <property type="term" value="F:cytoskeletal motor activity"/>
    <property type="evidence" value="ECO:0007669"/>
    <property type="project" value="InterPro"/>
</dbReference>
<comment type="subcellular location">
    <subcellularLocation>
        <location evidence="7">Cell outer membrane</location>
        <topology evidence="7">Lipid-anchor</topology>
    </subcellularLocation>
    <subcellularLocation>
        <location evidence="7">Bacterial flagellum basal body</location>
    </subcellularLocation>
</comment>
<feature type="chain" id="PRO_5016449955" description="Flagellar L-ring protein" evidence="8">
    <location>
        <begin position="18"/>
        <end position="227"/>
    </location>
</feature>
<evidence type="ECO:0000256" key="7">
    <source>
        <dbReference type="HAMAP-Rule" id="MF_00415"/>
    </source>
</evidence>
<evidence type="ECO:0000256" key="1">
    <source>
        <dbReference type="ARBA" id="ARBA00002591"/>
    </source>
</evidence>
<dbReference type="RefSeq" id="WP_110390861.1">
    <property type="nucleotide sequence ID" value="NZ_QJKI01000010.1"/>
</dbReference>
<comment type="similarity">
    <text evidence="2 7">Belongs to the FlgH family.</text>
</comment>
<keyword evidence="6 7" id="KW-0998">Cell outer membrane</keyword>
<comment type="function">
    <text evidence="1 7">Assembles around the rod to form the L-ring and probably protects the motor/basal body from shearing forces during rotation.</text>
</comment>
<keyword evidence="7" id="KW-0449">Lipoprotein</keyword>
<gene>
    <name evidence="7" type="primary">flgH</name>
    <name evidence="9" type="ORF">DFR34_11062</name>
</gene>
<dbReference type="EMBL" id="QJKI01000010">
    <property type="protein sequence ID" value="PXX78740.1"/>
    <property type="molecule type" value="Genomic_DNA"/>
</dbReference>
<dbReference type="PROSITE" id="PS51257">
    <property type="entry name" value="PROKAR_LIPOPROTEIN"/>
    <property type="match status" value="1"/>
</dbReference>
<evidence type="ECO:0000313" key="10">
    <source>
        <dbReference type="Proteomes" id="UP000247555"/>
    </source>
</evidence>
<reference evidence="9 10" key="1">
    <citation type="submission" date="2018-05" db="EMBL/GenBank/DDBJ databases">
        <title>Genomic Encyclopedia of Type Strains, Phase IV (KMG-IV): sequencing the most valuable type-strain genomes for metagenomic binning, comparative biology and taxonomic classification.</title>
        <authorList>
            <person name="Goeker M."/>
        </authorList>
    </citation>
    <scope>NUCLEOTIDE SEQUENCE [LARGE SCALE GENOMIC DNA]</scope>
    <source>
        <strain evidence="9 10">DSM 29661</strain>
    </source>
</reference>
<keyword evidence="4 7" id="KW-0472">Membrane</keyword>
<dbReference type="AlphaFoldDB" id="A0A318KMG4"/>
<evidence type="ECO:0000256" key="5">
    <source>
        <dbReference type="ARBA" id="ARBA00023143"/>
    </source>
</evidence>
<keyword evidence="5 7" id="KW-0975">Bacterial flagellum</keyword>
<dbReference type="PANTHER" id="PTHR34933:SF1">
    <property type="entry name" value="FLAGELLAR L-RING PROTEIN"/>
    <property type="match status" value="1"/>
</dbReference>
<dbReference type="InterPro" id="IPR000527">
    <property type="entry name" value="Flag_Lring"/>
</dbReference>
<protein>
    <recommendedName>
        <fullName evidence="7">Flagellar L-ring protein</fullName>
    </recommendedName>
    <alternativeName>
        <fullName evidence="7">Basal body L-ring protein</fullName>
    </alternativeName>
</protein>
<dbReference type="HAMAP" id="MF_00415">
    <property type="entry name" value="FlgH"/>
    <property type="match status" value="1"/>
</dbReference>
<proteinExistence type="inferred from homology"/>
<sequence length="227" mass="24336">MLAPKKTWMLLASLLLAACNTPPTSIVQGPLTARPAAPPDVRPTNGSIYQTATTRPLFEDRVPRYVGDTMTVVIEEKTSTQNKEETSLSRDSSYTAGTPTVNLPFFPGAIEKKLGSVNVSASSSGSNDGKGEAKSTSVFTGSITVTVVEVLSNGNLIVSGEKQVRVNGEHEFIRLSGVVNPRDIKPGNMLSSTKLADARVELQNQGNNHAFAQPGWLARFFMTILPF</sequence>
<evidence type="ECO:0000256" key="6">
    <source>
        <dbReference type="ARBA" id="ARBA00023237"/>
    </source>
</evidence>
<dbReference type="GO" id="GO:0009279">
    <property type="term" value="C:cell outer membrane"/>
    <property type="evidence" value="ECO:0007669"/>
    <property type="project" value="UniProtKB-SubCell"/>
</dbReference>
<dbReference type="OrthoDB" id="9789463at2"/>
<comment type="caution">
    <text evidence="9">The sequence shown here is derived from an EMBL/GenBank/DDBJ whole genome shotgun (WGS) entry which is preliminary data.</text>
</comment>